<accession>A0A2M7QCK9</accession>
<name>A0A2M7QCK9_9BACT</name>
<evidence type="ECO:0000313" key="1">
    <source>
        <dbReference type="EMBL" id="PIY68939.1"/>
    </source>
</evidence>
<gene>
    <name evidence="1" type="ORF">COY90_03250</name>
</gene>
<protein>
    <submittedName>
        <fullName evidence="1">Uncharacterized protein</fullName>
    </submittedName>
</protein>
<comment type="caution">
    <text evidence="1">The sequence shown here is derived from an EMBL/GenBank/DDBJ whole genome shotgun (WGS) entry which is preliminary data.</text>
</comment>
<organism evidence="1 2">
    <name type="scientific">Candidatus Roizmanbacteria bacterium CG_4_10_14_0_8_um_filter_39_9</name>
    <dbReference type="NCBI Taxonomy" id="1974829"/>
    <lineage>
        <taxon>Bacteria</taxon>
        <taxon>Candidatus Roizmaniibacteriota</taxon>
    </lineage>
</organism>
<proteinExistence type="predicted"/>
<evidence type="ECO:0000313" key="2">
    <source>
        <dbReference type="Proteomes" id="UP000230108"/>
    </source>
</evidence>
<dbReference type="Proteomes" id="UP000230108">
    <property type="component" value="Unassembled WGS sequence"/>
</dbReference>
<reference evidence="2" key="1">
    <citation type="submission" date="2017-09" db="EMBL/GenBank/DDBJ databases">
        <title>Depth-based differentiation of microbial function through sediment-hosted aquifers and enrichment of novel symbionts in the deep terrestrial subsurface.</title>
        <authorList>
            <person name="Probst A.J."/>
            <person name="Ladd B."/>
            <person name="Jarett J.K."/>
            <person name="Geller-Mcgrath D.E."/>
            <person name="Sieber C.M.K."/>
            <person name="Emerson J.B."/>
            <person name="Anantharaman K."/>
            <person name="Thomas B.C."/>
            <person name="Malmstrom R."/>
            <person name="Stieglmeier M."/>
            <person name="Klingl A."/>
            <person name="Woyke T."/>
            <person name="Ryan C.M."/>
            <person name="Banfield J.F."/>
        </authorList>
    </citation>
    <scope>NUCLEOTIDE SEQUENCE [LARGE SCALE GENOMIC DNA]</scope>
</reference>
<dbReference type="EMBL" id="PFLF01000068">
    <property type="protein sequence ID" value="PIY68939.1"/>
    <property type="molecule type" value="Genomic_DNA"/>
</dbReference>
<dbReference type="AlphaFoldDB" id="A0A2M7QCK9"/>
<sequence>MINPTHHKIIINALEKKAHSLGRATAWFQYVKKHKKSEGYRFLAHKGAQMRVLEDVMHSLQGKLPGMTEGEVADFIAQTVNNE</sequence>